<dbReference type="AlphaFoldDB" id="A0A8H6SMJ3"/>
<feature type="domain" description="DUF6741" evidence="2">
    <location>
        <begin position="136"/>
        <end position="252"/>
    </location>
</feature>
<keyword evidence="4" id="KW-1185">Reference proteome</keyword>
<dbReference type="GeneID" id="59346439"/>
<evidence type="ECO:0000259" key="2">
    <source>
        <dbReference type="Pfam" id="PF20526"/>
    </source>
</evidence>
<comment type="caution">
    <text evidence="3">The sequence shown here is derived from an EMBL/GenBank/DDBJ whole genome shotgun (WGS) entry which is preliminary data.</text>
</comment>
<evidence type="ECO:0000313" key="3">
    <source>
        <dbReference type="EMBL" id="KAF7301567.1"/>
    </source>
</evidence>
<dbReference type="OrthoDB" id="10268011at2759"/>
<feature type="compositionally biased region" description="Low complexity" evidence="1">
    <location>
        <begin position="46"/>
        <end position="59"/>
    </location>
</feature>
<dbReference type="Proteomes" id="UP000636479">
    <property type="component" value="Unassembled WGS sequence"/>
</dbReference>
<dbReference type="EMBL" id="JACAZF010000006">
    <property type="protein sequence ID" value="KAF7301567.1"/>
    <property type="molecule type" value="Genomic_DNA"/>
</dbReference>
<name>A0A8H6SMJ3_9AGAR</name>
<dbReference type="InterPro" id="IPR046629">
    <property type="entry name" value="DUF6741"/>
</dbReference>
<dbReference type="RefSeq" id="XP_037219567.1">
    <property type="nucleotide sequence ID" value="XM_037363923.1"/>
</dbReference>
<organism evidence="3 4">
    <name type="scientific">Mycena indigotica</name>
    <dbReference type="NCBI Taxonomy" id="2126181"/>
    <lineage>
        <taxon>Eukaryota</taxon>
        <taxon>Fungi</taxon>
        <taxon>Dikarya</taxon>
        <taxon>Basidiomycota</taxon>
        <taxon>Agaricomycotina</taxon>
        <taxon>Agaricomycetes</taxon>
        <taxon>Agaricomycetidae</taxon>
        <taxon>Agaricales</taxon>
        <taxon>Marasmiineae</taxon>
        <taxon>Mycenaceae</taxon>
        <taxon>Mycena</taxon>
    </lineage>
</organism>
<feature type="region of interest" description="Disordered" evidence="1">
    <location>
        <begin position="46"/>
        <end position="67"/>
    </location>
</feature>
<evidence type="ECO:0000313" key="4">
    <source>
        <dbReference type="Proteomes" id="UP000636479"/>
    </source>
</evidence>
<protein>
    <recommendedName>
        <fullName evidence="2">DUF6741 domain-containing protein</fullName>
    </recommendedName>
</protein>
<gene>
    <name evidence="3" type="ORF">MIND_00722200</name>
</gene>
<accession>A0A8H6SMJ3</accession>
<reference evidence="3" key="1">
    <citation type="submission" date="2020-05" db="EMBL/GenBank/DDBJ databases">
        <title>Mycena genomes resolve the evolution of fungal bioluminescence.</title>
        <authorList>
            <person name="Tsai I.J."/>
        </authorList>
    </citation>
    <scope>NUCLEOTIDE SEQUENCE</scope>
    <source>
        <strain evidence="3">171206Taipei</strain>
    </source>
</reference>
<dbReference type="Pfam" id="PF20526">
    <property type="entry name" value="DUF6741"/>
    <property type="match status" value="1"/>
</dbReference>
<sequence>MSYAPQMGNYQYQDRGYEYDQGYSPYHDDGYQDQALDMPYGQHYGQQSYGQHQSYGHQSPYHQNRHGHSYDDLSLGRTDPYYADENNMQLQLARPHTPLQPLQHGYSQHSLYPTRHRRHSTVSYSALPPTYIDNGTFHPPSSLHIKFKRKNALLGGISLEDAQSTRTKLSGNDRYTMGDLHSEYRQIRLRVQWNGYAPLVYLVPLEYHRNHHRCIDMQVLGRRVARAVDHYLNTNGVPVPPHRVQLHHLEELVLYDSVSYSRVPLSLMTDENNDRTPTLDDFTTIHELVA</sequence>
<evidence type="ECO:0000256" key="1">
    <source>
        <dbReference type="SAM" id="MobiDB-lite"/>
    </source>
</evidence>
<proteinExistence type="predicted"/>